<feature type="region of interest" description="Disordered" evidence="5">
    <location>
        <begin position="26"/>
        <end position="48"/>
    </location>
</feature>
<dbReference type="PROSITE" id="PS51128">
    <property type="entry name" value="ZF_DKSA_2"/>
    <property type="match status" value="1"/>
</dbReference>
<feature type="compositionally biased region" description="Basic and acidic residues" evidence="5">
    <location>
        <begin position="26"/>
        <end position="43"/>
    </location>
</feature>
<dbReference type="GO" id="GO:0008270">
    <property type="term" value="F:zinc ion binding"/>
    <property type="evidence" value="ECO:0007669"/>
    <property type="project" value="UniProtKB-KW"/>
</dbReference>
<accession>A0A9D0YNW5</accession>
<evidence type="ECO:0000256" key="3">
    <source>
        <dbReference type="ARBA" id="ARBA00022833"/>
    </source>
</evidence>
<keyword evidence="1" id="KW-0479">Metal-binding</keyword>
<gene>
    <name evidence="7" type="ORF">EYH37_00530</name>
</gene>
<organism evidence="7 8">
    <name type="scientific">Aquifex aeolicus</name>
    <dbReference type="NCBI Taxonomy" id="63363"/>
    <lineage>
        <taxon>Bacteria</taxon>
        <taxon>Pseudomonadati</taxon>
        <taxon>Aquificota</taxon>
        <taxon>Aquificia</taxon>
        <taxon>Aquificales</taxon>
        <taxon>Aquificaceae</taxon>
        <taxon>Aquifex</taxon>
    </lineage>
</organism>
<dbReference type="PROSITE" id="PS01102">
    <property type="entry name" value="ZF_DKSA_1"/>
    <property type="match status" value="1"/>
</dbReference>
<dbReference type="InterPro" id="IPR020458">
    <property type="entry name" value="Znf_DskA_TraR_CS"/>
</dbReference>
<reference evidence="7" key="1">
    <citation type="journal article" date="2020" name="ISME J.">
        <title>Gammaproteobacteria mediating utilization of methyl-, sulfur- and petroleum organic compounds in deep ocean hydrothermal plumes.</title>
        <authorList>
            <person name="Zhou Z."/>
            <person name="Liu Y."/>
            <person name="Pan J."/>
            <person name="Cron B.R."/>
            <person name="Toner B.M."/>
            <person name="Anantharaman K."/>
            <person name="Breier J.A."/>
            <person name="Dick G.J."/>
            <person name="Li M."/>
        </authorList>
    </citation>
    <scope>NUCLEOTIDE SEQUENCE</scope>
    <source>
        <strain evidence="7">SZUA-1501</strain>
    </source>
</reference>
<evidence type="ECO:0000256" key="2">
    <source>
        <dbReference type="ARBA" id="ARBA00022771"/>
    </source>
</evidence>
<protein>
    <submittedName>
        <fullName evidence="7">TraR/DksA family transcriptional regulator</fullName>
    </submittedName>
</protein>
<dbReference type="Pfam" id="PF01258">
    <property type="entry name" value="zf-dskA_traR"/>
    <property type="match status" value="1"/>
</dbReference>
<keyword evidence="3" id="KW-0862">Zinc</keyword>
<dbReference type="Gene3D" id="1.20.120.910">
    <property type="entry name" value="DksA, coiled-coil domain"/>
    <property type="match status" value="1"/>
</dbReference>
<dbReference type="InterPro" id="IPR000962">
    <property type="entry name" value="Znf_DskA_TraR"/>
</dbReference>
<sequence>MEREELFKKCEAKLLEEREKIVEGYRQKQETQERISEDYKEPSDVEDLGQMTYTEEMLDRLSQRDMFILREIDYALQKIKEGTYGICEGCGEDIPEERLCALPWTRFCAKCAQEYEQMYGTYMESSGFENYSDLRFDREDITED</sequence>
<dbReference type="Proteomes" id="UP000606463">
    <property type="component" value="Unassembled WGS sequence"/>
</dbReference>
<dbReference type="PANTHER" id="PTHR33823:SF4">
    <property type="entry name" value="GENERAL STRESS PROTEIN 16O"/>
    <property type="match status" value="1"/>
</dbReference>
<comment type="caution">
    <text evidence="7">The sequence shown here is derived from an EMBL/GenBank/DDBJ whole genome shotgun (WGS) entry which is preliminary data.</text>
</comment>
<evidence type="ECO:0000256" key="4">
    <source>
        <dbReference type="PROSITE-ProRule" id="PRU00510"/>
    </source>
</evidence>
<dbReference type="AlphaFoldDB" id="A0A9D0YNW5"/>
<dbReference type="SUPFAM" id="SSF57716">
    <property type="entry name" value="Glucocorticoid receptor-like (DNA-binding domain)"/>
    <property type="match status" value="1"/>
</dbReference>
<name>A0A9D0YNW5_AQUAO</name>
<evidence type="ECO:0000256" key="5">
    <source>
        <dbReference type="SAM" id="MobiDB-lite"/>
    </source>
</evidence>
<dbReference type="EMBL" id="DQVE01000004">
    <property type="protein sequence ID" value="HIP97844.1"/>
    <property type="molecule type" value="Genomic_DNA"/>
</dbReference>
<dbReference type="SUPFAM" id="SSF109635">
    <property type="entry name" value="DnaK suppressor protein DksA, alpha-hairpin domain"/>
    <property type="match status" value="1"/>
</dbReference>
<evidence type="ECO:0000313" key="7">
    <source>
        <dbReference type="EMBL" id="HIP97844.1"/>
    </source>
</evidence>
<evidence type="ECO:0000259" key="6">
    <source>
        <dbReference type="Pfam" id="PF01258"/>
    </source>
</evidence>
<evidence type="ECO:0000256" key="1">
    <source>
        <dbReference type="ARBA" id="ARBA00022723"/>
    </source>
</evidence>
<dbReference type="PANTHER" id="PTHR33823">
    <property type="entry name" value="RNA POLYMERASE-BINDING TRANSCRIPTION FACTOR DKSA-RELATED"/>
    <property type="match status" value="1"/>
</dbReference>
<proteinExistence type="predicted"/>
<dbReference type="InterPro" id="IPR037187">
    <property type="entry name" value="DnaK_N"/>
</dbReference>
<feature type="domain" description="Zinc finger DksA/TraR C4-type" evidence="6">
    <location>
        <begin position="82"/>
        <end position="117"/>
    </location>
</feature>
<evidence type="ECO:0000313" key="8">
    <source>
        <dbReference type="Proteomes" id="UP000606463"/>
    </source>
</evidence>
<keyword evidence="2" id="KW-0863">Zinc-finger</keyword>
<feature type="zinc finger region" description="dksA C4-type" evidence="4">
    <location>
        <begin position="87"/>
        <end position="111"/>
    </location>
</feature>